<dbReference type="KEGG" id="lak:106174008"/>
<evidence type="ECO:0000256" key="1">
    <source>
        <dbReference type="ARBA" id="ARBA00004141"/>
    </source>
</evidence>
<dbReference type="InParanoid" id="A0A1S3JL16"/>
<dbReference type="PANTHER" id="PTHR23507">
    <property type="entry name" value="ZGC:174356"/>
    <property type="match status" value="1"/>
</dbReference>
<dbReference type="AlphaFoldDB" id="A0A1S3JL16"/>
<feature type="transmembrane region" description="Helical" evidence="6">
    <location>
        <begin position="339"/>
        <end position="358"/>
    </location>
</feature>
<reference evidence="9" key="1">
    <citation type="submission" date="2025-08" db="UniProtKB">
        <authorList>
            <consortium name="RefSeq"/>
        </authorList>
    </citation>
    <scope>IDENTIFICATION</scope>
    <source>
        <tissue evidence="9">Gonads</tissue>
    </source>
</reference>
<sequence length="503" mass="54511">MIFYVEKKVYERFNVTVSNSASVSLCDKDQTTNDRLIQENVAMWNMHLSVAYMIPSVISTVVFGAHSDRAGRKPCLLLPCFSGVLYLGITALIVQLDLPLEYLLISHVLGGSLGGYTILFLGSIAYTADTTTDGQRGFRIFVLDGLMLLGGAIGVVSVDYWIAQDKRSDAAFLSKTLAIGALYTMTAIYAVLFVPETVKQDPTAKLFSVKNIAAVVSIYSTENSVSTGGNGGSERTKGSKEWKLRILFASLFFVAVALSPPIISIDILYVLNRPFCWDAKLVGLFLASTMALMTFGGALGLFIMQHWWKMSDIGIALVALISAIAANVLKAFANKPQLMFVSSVLGMLALLIIPMIRAQMSKTVHQKKQGALFASVAAMETLSALLASVTFGTVYSATVDIFSGVVFLTVAALFGMGFLLLCFHVIYSRRRTPSRESLKIRDVSKRSYSSCQSSSAYNSVAEDPVHPGELVESNENESNRIENENESNSSCEAWGPITVGGVA</sequence>
<feature type="transmembrane region" description="Helical" evidence="6">
    <location>
        <begin position="315"/>
        <end position="333"/>
    </location>
</feature>
<feature type="transmembrane region" description="Helical" evidence="6">
    <location>
        <begin position="175"/>
        <end position="195"/>
    </location>
</feature>
<feature type="region of interest" description="Disordered" evidence="5">
    <location>
        <begin position="454"/>
        <end position="503"/>
    </location>
</feature>
<dbReference type="Pfam" id="PF07690">
    <property type="entry name" value="MFS_1"/>
    <property type="match status" value="1"/>
</dbReference>
<accession>A0A1S3JL16</accession>
<protein>
    <submittedName>
        <fullName evidence="9">Proton-coupled folate transporter-like</fullName>
    </submittedName>
</protein>
<dbReference type="Gene3D" id="1.20.1250.20">
    <property type="entry name" value="MFS general substrate transporter like domains"/>
    <property type="match status" value="1"/>
</dbReference>
<dbReference type="Proteomes" id="UP000085678">
    <property type="component" value="Unplaced"/>
</dbReference>
<evidence type="ECO:0000256" key="4">
    <source>
        <dbReference type="ARBA" id="ARBA00023136"/>
    </source>
</evidence>
<feature type="transmembrane region" description="Helical" evidence="6">
    <location>
        <begin position="140"/>
        <end position="163"/>
    </location>
</feature>
<keyword evidence="3 6" id="KW-1133">Transmembrane helix</keyword>
<evidence type="ECO:0000259" key="7">
    <source>
        <dbReference type="PROSITE" id="PS50850"/>
    </source>
</evidence>
<dbReference type="GO" id="GO:0022857">
    <property type="term" value="F:transmembrane transporter activity"/>
    <property type="evidence" value="ECO:0007669"/>
    <property type="project" value="InterPro"/>
</dbReference>
<feature type="transmembrane region" description="Helical" evidence="6">
    <location>
        <begin position="281"/>
        <end position="303"/>
    </location>
</feature>
<dbReference type="FunCoup" id="A0A1S3JL16">
    <property type="interactions" value="124"/>
</dbReference>
<feature type="transmembrane region" description="Helical" evidence="6">
    <location>
        <begin position="401"/>
        <end position="427"/>
    </location>
</feature>
<feature type="transmembrane region" description="Helical" evidence="6">
    <location>
        <begin position="370"/>
        <end position="395"/>
    </location>
</feature>
<dbReference type="InterPro" id="IPR011701">
    <property type="entry name" value="MFS"/>
</dbReference>
<feature type="transmembrane region" description="Helical" evidence="6">
    <location>
        <begin position="246"/>
        <end position="269"/>
    </location>
</feature>
<dbReference type="InterPro" id="IPR020846">
    <property type="entry name" value="MFS_dom"/>
</dbReference>
<name>A0A1S3JL16_LINAN</name>
<dbReference type="SUPFAM" id="SSF103473">
    <property type="entry name" value="MFS general substrate transporter"/>
    <property type="match status" value="1"/>
</dbReference>
<dbReference type="GO" id="GO:0016020">
    <property type="term" value="C:membrane"/>
    <property type="evidence" value="ECO:0007669"/>
    <property type="project" value="UniProtKB-SubCell"/>
</dbReference>
<gene>
    <name evidence="9" type="primary">LOC106174008</name>
</gene>
<keyword evidence="8" id="KW-1185">Reference proteome</keyword>
<feature type="transmembrane region" description="Helical" evidence="6">
    <location>
        <begin position="102"/>
        <end position="128"/>
    </location>
</feature>
<proteinExistence type="predicted"/>
<feature type="transmembrane region" description="Helical" evidence="6">
    <location>
        <begin position="76"/>
        <end position="96"/>
    </location>
</feature>
<evidence type="ECO:0000256" key="5">
    <source>
        <dbReference type="SAM" id="MobiDB-lite"/>
    </source>
</evidence>
<evidence type="ECO:0000313" key="9">
    <source>
        <dbReference type="RefSeq" id="XP_013410831.1"/>
    </source>
</evidence>
<evidence type="ECO:0000256" key="2">
    <source>
        <dbReference type="ARBA" id="ARBA00022692"/>
    </source>
</evidence>
<dbReference type="OrthoDB" id="3026777at2759"/>
<evidence type="ECO:0000256" key="6">
    <source>
        <dbReference type="SAM" id="Phobius"/>
    </source>
</evidence>
<keyword evidence="2 6" id="KW-0812">Transmembrane</keyword>
<dbReference type="PANTHER" id="PTHR23507:SF1">
    <property type="entry name" value="FI18259P1-RELATED"/>
    <property type="match status" value="1"/>
</dbReference>
<dbReference type="PROSITE" id="PS50850">
    <property type="entry name" value="MFS"/>
    <property type="match status" value="1"/>
</dbReference>
<dbReference type="InterPro" id="IPR036259">
    <property type="entry name" value="MFS_trans_sf"/>
</dbReference>
<feature type="domain" description="Major facilitator superfamily (MFS) profile" evidence="7">
    <location>
        <begin position="1"/>
        <end position="429"/>
    </location>
</feature>
<evidence type="ECO:0000313" key="8">
    <source>
        <dbReference type="Proteomes" id="UP000085678"/>
    </source>
</evidence>
<evidence type="ECO:0000256" key="3">
    <source>
        <dbReference type="ARBA" id="ARBA00022989"/>
    </source>
</evidence>
<comment type="subcellular location">
    <subcellularLocation>
        <location evidence="1">Membrane</location>
        <topology evidence="1">Multi-pass membrane protein</topology>
    </subcellularLocation>
</comment>
<dbReference type="RefSeq" id="XP_013410831.1">
    <property type="nucleotide sequence ID" value="XM_013555377.1"/>
</dbReference>
<feature type="transmembrane region" description="Helical" evidence="6">
    <location>
        <begin position="44"/>
        <end position="64"/>
    </location>
</feature>
<organism evidence="8 9">
    <name type="scientific">Lingula anatina</name>
    <name type="common">Brachiopod</name>
    <name type="synonym">Lingula unguis</name>
    <dbReference type="NCBI Taxonomy" id="7574"/>
    <lineage>
        <taxon>Eukaryota</taxon>
        <taxon>Metazoa</taxon>
        <taxon>Spiralia</taxon>
        <taxon>Lophotrochozoa</taxon>
        <taxon>Brachiopoda</taxon>
        <taxon>Linguliformea</taxon>
        <taxon>Lingulata</taxon>
        <taxon>Lingulida</taxon>
        <taxon>Linguloidea</taxon>
        <taxon>Lingulidae</taxon>
        <taxon>Lingula</taxon>
    </lineage>
</organism>
<keyword evidence="4 6" id="KW-0472">Membrane</keyword>
<dbReference type="GeneID" id="106174008"/>